<reference evidence="5" key="1">
    <citation type="submission" date="2020-08" db="EMBL/GenBank/DDBJ databases">
        <title>Genome public.</title>
        <authorList>
            <person name="Liu C."/>
            <person name="Sun Q."/>
        </authorList>
    </citation>
    <scope>NUCLEOTIDE SEQUENCE</scope>
    <source>
        <strain evidence="5">NSJ-32</strain>
    </source>
</reference>
<dbReference type="InterPro" id="IPR009057">
    <property type="entry name" value="Homeodomain-like_sf"/>
</dbReference>
<keyword evidence="1" id="KW-0805">Transcription regulation</keyword>
<dbReference type="InterPro" id="IPR018062">
    <property type="entry name" value="HTH_AraC-typ_CS"/>
</dbReference>
<evidence type="ECO:0000313" key="5">
    <source>
        <dbReference type="EMBL" id="MBC8545201.1"/>
    </source>
</evidence>
<evidence type="ECO:0000256" key="2">
    <source>
        <dbReference type="ARBA" id="ARBA00023125"/>
    </source>
</evidence>
<dbReference type="AlphaFoldDB" id="A0A926DW76"/>
<dbReference type="GO" id="GO:0043565">
    <property type="term" value="F:sequence-specific DNA binding"/>
    <property type="evidence" value="ECO:0007669"/>
    <property type="project" value="InterPro"/>
</dbReference>
<organism evidence="5 6">
    <name type="scientific">Bianquea renquensis</name>
    <dbReference type="NCBI Taxonomy" id="2763661"/>
    <lineage>
        <taxon>Bacteria</taxon>
        <taxon>Bacillati</taxon>
        <taxon>Bacillota</taxon>
        <taxon>Clostridia</taxon>
        <taxon>Eubacteriales</taxon>
        <taxon>Bianqueaceae</taxon>
        <taxon>Bianquea</taxon>
    </lineage>
</organism>
<dbReference type="Proteomes" id="UP000657006">
    <property type="component" value="Unassembled WGS sequence"/>
</dbReference>
<sequence length="256" mass="29449">MNTSFLANLVITKVHSASTLYTPQNTKLKRNDRQRWAVVIKYEGETVYTSGEKCFLSNLAHVVILPKGCSYDWQCTRSGHFSIIEFESEPTFYEPISLSVKNGEKILKMFKDLEYKRNLKKPMVEVESIRDTYTILLALTQEMSERYLPTEKQQKIAPAIEYISQHYNENITNDALATITGLSTVYFRKLFTSIMGVSPITYVHRFRIEKAKEMLKSDYGTLSDMAQSLGYTSLYDFSRDFKKHTGVAPSKYDGCL</sequence>
<accession>A0A926DW76</accession>
<dbReference type="EMBL" id="JACRSQ010000055">
    <property type="protein sequence ID" value="MBC8545201.1"/>
    <property type="molecule type" value="Genomic_DNA"/>
</dbReference>
<feature type="domain" description="HTH araC/xylS-type" evidence="4">
    <location>
        <begin position="157"/>
        <end position="255"/>
    </location>
</feature>
<dbReference type="InterPro" id="IPR018060">
    <property type="entry name" value="HTH_AraC"/>
</dbReference>
<dbReference type="GO" id="GO:0003700">
    <property type="term" value="F:DNA-binding transcription factor activity"/>
    <property type="evidence" value="ECO:0007669"/>
    <property type="project" value="InterPro"/>
</dbReference>
<dbReference type="InterPro" id="IPR050204">
    <property type="entry name" value="AraC_XylS_family_regulators"/>
</dbReference>
<dbReference type="PANTHER" id="PTHR46796">
    <property type="entry name" value="HTH-TYPE TRANSCRIPTIONAL ACTIVATOR RHAS-RELATED"/>
    <property type="match status" value="1"/>
</dbReference>
<dbReference type="SMART" id="SM00342">
    <property type="entry name" value="HTH_ARAC"/>
    <property type="match status" value="1"/>
</dbReference>
<evidence type="ECO:0000313" key="6">
    <source>
        <dbReference type="Proteomes" id="UP000657006"/>
    </source>
</evidence>
<dbReference type="PROSITE" id="PS00041">
    <property type="entry name" value="HTH_ARAC_FAMILY_1"/>
    <property type="match status" value="1"/>
</dbReference>
<evidence type="ECO:0000259" key="4">
    <source>
        <dbReference type="PROSITE" id="PS01124"/>
    </source>
</evidence>
<gene>
    <name evidence="5" type="ORF">H8730_16835</name>
</gene>
<keyword evidence="3" id="KW-0804">Transcription</keyword>
<dbReference type="PROSITE" id="PS01124">
    <property type="entry name" value="HTH_ARAC_FAMILY_2"/>
    <property type="match status" value="1"/>
</dbReference>
<name>A0A926DW76_9FIRM</name>
<evidence type="ECO:0000256" key="3">
    <source>
        <dbReference type="ARBA" id="ARBA00023163"/>
    </source>
</evidence>
<dbReference type="Gene3D" id="1.10.10.60">
    <property type="entry name" value="Homeodomain-like"/>
    <property type="match status" value="2"/>
</dbReference>
<dbReference type="Pfam" id="PF12833">
    <property type="entry name" value="HTH_18"/>
    <property type="match status" value="1"/>
</dbReference>
<evidence type="ECO:0000256" key="1">
    <source>
        <dbReference type="ARBA" id="ARBA00023015"/>
    </source>
</evidence>
<keyword evidence="2" id="KW-0238">DNA-binding</keyword>
<dbReference type="RefSeq" id="WP_249290227.1">
    <property type="nucleotide sequence ID" value="NZ_JACRSQ010000055.1"/>
</dbReference>
<comment type="caution">
    <text evidence="5">The sequence shown here is derived from an EMBL/GenBank/DDBJ whole genome shotgun (WGS) entry which is preliminary data.</text>
</comment>
<keyword evidence="6" id="KW-1185">Reference proteome</keyword>
<protein>
    <submittedName>
        <fullName evidence="5">Helix-turn-helix transcriptional regulator</fullName>
    </submittedName>
</protein>
<proteinExistence type="predicted"/>
<dbReference type="SUPFAM" id="SSF46689">
    <property type="entry name" value="Homeodomain-like"/>
    <property type="match status" value="2"/>
</dbReference>